<dbReference type="PANTHER" id="PTHR31384">
    <property type="entry name" value="AUXIN RESPONSE FACTOR 4-RELATED"/>
    <property type="match status" value="1"/>
</dbReference>
<dbReference type="EMBL" id="JBBWWR010000005">
    <property type="protein sequence ID" value="KAK8966435.1"/>
    <property type="molecule type" value="Genomic_DNA"/>
</dbReference>
<dbReference type="PANTHER" id="PTHR31384:SF5">
    <property type="entry name" value="AUXIN RESPONSE FACTOR 3"/>
    <property type="match status" value="1"/>
</dbReference>
<reference evidence="1 2" key="1">
    <citation type="journal article" date="2022" name="Nat. Plants">
        <title>Genomes of leafy and leafless Platanthera orchids illuminate the evolution of mycoheterotrophy.</title>
        <authorList>
            <person name="Li M.H."/>
            <person name="Liu K.W."/>
            <person name="Li Z."/>
            <person name="Lu H.C."/>
            <person name="Ye Q.L."/>
            <person name="Zhang D."/>
            <person name="Wang J.Y."/>
            <person name="Li Y.F."/>
            <person name="Zhong Z.M."/>
            <person name="Liu X."/>
            <person name="Yu X."/>
            <person name="Liu D.K."/>
            <person name="Tu X.D."/>
            <person name="Liu B."/>
            <person name="Hao Y."/>
            <person name="Liao X.Y."/>
            <person name="Jiang Y.T."/>
            <person name="Sun W.H."/>
            <person name="Chen J."/>
            <person name="Chen Y.Q."/>
            <person name="Ai Y."/>
            <person name="Zhai J.W."/>
            <person name="Wu S.S."/>
            <person name="Zhou Z."/>
            <person name="Hsiao Y.Y."/>
            <person name="Wu W.L."/>
            <person name="Chen Y.Y."/>
            <person name="Lin Y.F."/>
            <person name="Hsu J.L."/>
            <person name="Li C.Y."/>
            <person name="Wang Z.W."/>
            <person name="Zhao X."/>
            <person name="Zhong W.Y."/>
            <person name="Ma X.K."/>
            <person name="Ma L."/>
            <person name="Huang J."/>
            <person name="Chen G.Z."/>
            <person name="Huang M.Z."/>
            <person name="Huang L."/>
            <person name="Peng D.H."/>
            <person name="Luo Y.B."/>
            <person name="Zou S.Q."/>
            <person name="Chen S.P."/>
            <person name="Lan S."/>
            <person name="Tsai W.C."/>
            <person name="Van de Peer Y."/>
            <person name="Liu Z.J."/>
        </authorList>
    </citation>
    <scope>NUCLEOTIDE SEQUENCE [LARGE SCALE GENOMIC DNA]</scope>
    <source>
        <strain evidence="1">Lor288</strain>
    </source>
</reference>
<dbReference type="InterPro" id="IPR044835">
    <property type="entry name" value="ARF_plant"/>
</dbReference>
<organism evidence="1 2">
    <name type="scientific">Platanthera guangdongensis</name>
    <dbReference type="NCBI Taxonomy" id="2320717"/>
    <lineage>
        <taxon>Eukaryota</taxon>
        <taxon>Viridiplantae</taxon>
        <taxon>Streptophyta</taxon>
        <taxon>Embryophyta</taxon>
        <taxon>Tracheophyta</taxon>
        <taxon>Spermatophyta</taxon>
        <taxon>Magnoliopsida</taxon>
        <taxon>Liliopsida</taxon>
        <taxon>Asparagales</taxon>
        <taxon>Orchidaceae</taxon>
        <taxon>Orchidoideae</taxon>
        <taxon>Orchideae</taxon>
        <taxon>Orchidinae</taxon>
        <taxon>Platanthera</taxon>
    </lineage>
</organism>
<evidence type="ECO:0000313" key="2">
    <source>
        <dbReference type="Proteomes" id="UP001412067"/>
    </source>
</evidence>
<sequence>MAIDLNTIEDEEEEAVMQGSVYLELWHACAGMRISLPRLGSLVVYLPQGHLEHFFVGSDGRDDALLVFDLPLHVICRVVDVQLRAEAVTDVLYAQITVVAEGEVGFILLLLHFTSDSSTLFIFLQV</sequence>
<name>A0ABR2MQR3_9ASPA</name>
<gene>
    <name evidence="1" type="primary">ARF3</name>
    <name evidence="1" type="ORF">KSP40_PGU012477</name>
</gene>
<protein>
    <submittedName>
        <fullName evidence="1">Auxin response factor 3</fullName>
    </submittedName>
</protein>
<accession>A0ABR2MQR3</accession>
<keyword evidence="2" id="KW-1185">Reference proteome</keyword>
<dbReference type="Proteomes" id="UP001412067">
    <property type="component" value="Unassembled WGS sequence"/>
</dbReference>
<proteinExistence type="predicted"/>
<comment type="caution">
    <text evidence="1">The sequence shown here is derived from an EMBL/GenBank/DDBJ whole genome shotgun (WGS) entry which is preliminary data.</text>
</comment>
<evidence type="ECO:0000313" key="1">
    <source>
        <dbReference type="EMBL" id="KAK8966435.1"/>
    </source>
</evidence>